<comment type="catalytic activity">
    <reaction evidence="9">
        <text>prostaglandin E1 + NAD(+) = 15-oxoprostaglandin E1 + NADH + H(+)</text>
        <dbReference type="Rhea" id="RHEA:16477"/>
        <dbReference type="ChEBI" id="CHEBI:15378"/>
        <dbReference type="ChEBI" id="CHEBI:57397"/>
        <dbReference type="ChEBI" id="CHEBI:57401"/>
        <dbReference type="ChEBI" id="CHEBI:57540"/>
        <dbReference type="ChEBI" id="CHEBI:57945"/>
    </reaction>
    <physiologicalReaction direction="left-to-right" evidence="9">
        <dbReference type="Rhea" id="RHEA:16478"/>
    </physiologicalReaction>
</comment>
<dbReference type="Proteomes" id="UP001168972">
    <property type="component" value="Unassembled WGS sequence"/>
</dbReference>
<evidence type="ECO:0000256" key="18">
    <source>
        <dbReference type="ARBA" id="ARBA00048739"/>
    </source>
</evidence>
<gene>
    <name evidence="22" type="ORF">PV327_005908</name>
</gene>
<evidence type="ECO:0000313" key="23">
    <source>
        <dbReference type="Proteomes" id="UP001168972"/>
    </source>
</evidence>
<evidence type="ECO:0000256" key="1">
    <source>
        <dbReference type="ARBA" id="ARBA00006484"/>
    </source>
</evidence>
<protein>
    <recommendedName>
        <fullName evidence="5">15-hydroxyprostaglandin dehydrogenase [NAD(+)]</fullName>
        <ecNumber evidence="3">1.1.1.141</ecNumber>
        <ecNumber evidence="4">1.1.1.232</ecNumber>
    </recommendedName>
    <alternativeName>
        <fullName evidence="7">Eicosanoid/docosanoid dehydrogenase [NAD(+)]</fullName>
    </alternativeName>
    <alternativeName>
        <fullName evidence="6">Prostaglandin dehydrogenase 1</fullName>
    </alternativeName>
</protein>
<evidence type="ECO:0000256" key="16">
    <source>
        <dbReference type="ARBA" id="ARBA00048535"/>
    </source>
</evidence>
<comment type="catalytic activity">
    <reaction evidence="12">
        <text>15-oxo-(5S,6R)-dihydroxy-(7E,9E,11Z)-eicosatrienoate + NADH + H(+) = (5S,6R,15S)-trihydroxy-(7E,9E,11Z)-eicosatrienoate + NAD(+)</text>
        <dbReference type="Rhea" id="RHEA:41596"/>
        <dbReference type="ChEBI" id="CHEBI:15378"/>
        <dbReference type="ChEBI" id="CHEBI:57540"/>
        <dbReference type="ChEBI" id="CHEBI:57945"/>
        <dbReference type="ChEBI" id="CHEBI:78325"/>
        <dbReference type="ChEBI" id="CHEBI:78329"/>
    </reaction>
    <physiologicalReaction direction="left-to-right" evidence="12">
        <dbReference type="Rhea" id="RHEA:41597"/>
    </physiologicalReaction>
</comment>
<dbReference type="Pfam" id="PF00106">
    <property type="entry name" value="adh_short"/>
    <property type="match status" value="1"/>
</dbReference>
<comment type="function">
    <text evidence="8">Catalyzes the NAD-dependent dehydrogenation (oxidation) of a broad array of hydroxylated polyunsaturated fatty acids (mainly eicosanoids and docosanoids, including prostaglandins, lipoxins and resolvins), yielding their corresponding keto (oxo) metabolites. Decreases the levels of the pro-proliferative prostaglandins such as prostaglandin E2 (whose activity is increased in cancer because of an increase in the expression of cyclooxygenase 2) and generates oxo-fatty acid products that can profoundly influence cell function by abrogating pro-inflammatory cytokine expression. Converts resolvins E1, D1 and D2 to their oxo products, which represents a mode of resolvin inactivation. Resolvin E1 plays important roles during the resolution phase of acute inflammation, while resolvins D1 and D2 have a unique role in obesity-induced adipose inflammation.</text>
</comment>
<comment type="catalytic activity">
    <reaction evidence="20">
        <text>(15S)-hydroxy-(5Z,8Z,11Z,13E)-eicosatetraenoate + NAD(+) = 15-oxo-(5Z,8Z,11Z,13E)-eicosatetraenoate + NADH + H(+)</text>
        <dbReference type="Rhea" id="RHEA:23260"/>
        <dbReference type="ChEBI" id="CHEBI:15378"/>
        <dbReference type="ChEBI" id="CHEBI:57409"/>
        <dbReference type="ChEBI" id="CHEBI:57410"/>
        <dbReference type="ChEBI" id="CHEBI:57540"/>
        <dbReference type="ChEBI" id="CHEBI:57945"/>
        <dbReference type="EC" id="1.1.1.232"/>
    </reaction>
    <physiologicalReaction direction="left-to-right" evidence="20">
        <dbReference type="Rhea" id="RHEA:23261"/>
    </physiologicalReaction>
</comment>
<evidence type="ECO:0000256" key="19">
    <source>
        <dbReference type="ARBA" id="ARBA00048921"/>
    </source>
</evidence>
<evidence type="ECO:0000256" key="10">
    <source>
        <dbReference type="ARBA" id="ARBA00047672"/>
    </source>
</evidence>
<evidence type="ECO:0000256" key="5">
    <source>
        <dbReference type="ARBA" id="ARBA00040276"/>
    </source>
</evidence>
<comment type="catalytic activity">
    <reaction evidence="21">
        <text>resolvin E1 + NAD(+) = 18-oxo-resolvin E1 + NADH + H(+)</text>
        <dbReference type="Rhea" id="RHEA:49244"/>
        <dbReference type="ChEBI" id="CHEBI:15378"/>
        <dbReference type="ChEBI" id="CHEBI:57540"/>
        <dbReference type="ChEBI" id="CHEBI:57945"/>
        <dbReference type="ChEBI" id="CHEBI:91000"/>
        <dbReference type="ChEBI" id="CHEBI:91001"/>
    </reaction>
    <physiologicalReaction direction="left-to-right" evidence="21">
        <dbReference type="Rhea" id="RHEA:49245"/>
    </physiologicalReaction>
</comment>
<sequence>MGKHKGGNGGVVINIASIAAFEAYEHAPVYAATKHAVIGFTRGIALNYETTGIATKVMCPGATDTSFISKIRFSEWANQEEALSFIDKFPLQRPEIIGKEIMRLIEEATNGAIWSTSLETSTISLNIPDFTTWGTPV</sequence>
<comment type="catalytic activity">
    <reaction evidence="11">
        <text>14-hydroxy-(4Z,7Z,10Z,12E,16Z,19Z)-docosahexaenoate + NAD(+) = 14-oxo-(4Z,7Z,10Z,12E,16Z,19Z)-docosahexaenoate + NADH + H(+)</text>
        <dbReference type="Rhea" id="RHEA:48952"/>
        <dbReference type="ChEBI" id="CHEBI:15378"/>
        <dbReference type="ChEBI" id="CHEBI:57540"/>
        <dbReference type="ChEBI" id="CHEBI:57945"/>
        <dbReference type="ChEBI" id="CHEBI:90866"/>
        <dbReference type="ChEBI" id="CHEBI:90867"/>
    </reaction>
    <physiologicalReaction direction="left-to-right" evidence="11">
        <dbReference type="Rhea" id="RHEA:48953"/>
    </physiologicalReaction>
</comment>
<evidence type="ECO:0000256" key="8">
    <source>
        <dbReference type="ARBA" id="ARBA00045705"/>
    </source>
</evidence>
<evidence type="ECO:0000256" key="12">
    <source>
        <dbReference type="ARBA" id="ARBA00048140"/>
    </source>
</evidence>
<evidence type="ECO:0000256" key="9">
    <source>
        <dbReference type="ARBA" id="ARBA00047325"/>
    </source>
</evidence>
<evidence type="ECO:0000256" key="21">
    <source>
        <dbReference type="ARBA" id="ARBA00049188"/>
    </source>
</evidence>
<evidence type="ECO:0000256" key="7">
    <source>
        <dbReference type="ARBA" id="ARBA00042026"/>
    </source>
</evidence>
<evidence type="ECO:0000256" key="6">
    <source>
        <dbReference type="ARBA" id="ARBA00041812"/>
    </source>
</evidence>
<proteinExistence type="inferred from homology"/>
<evidence type="ECO:0000256" key="3">
    <source>
        <dbReference type="ARBA" id="ARBA00038968"/>
    </source>
</evidence>
<evidence type="ECO:0000256" key="17">
    <source>
        <dbReference type="ARBA" id="ARBA00048611"/>
    </source>
</evidence>
<evidence type="ECO:0000256" key="20">
    <source>
        <dbReference type="ARBA" id="ARBA00049151"/>
    </source>
</evidence>
<dbReference type="SUPFAM" id="SSF51735">
    <property type="entry name" value="NAD(P)-binding Rossmann-fold domains"/>
    <property type="match status" value="1"/>
</dbReference>
<dbReference type="EC" id="1.1.1.141" evidence="3"/>
<evidence type="ECO:0000256" key="4">
    <source>
        <dbReference type="ARBA" id="ARBA00039060"/>
    </source>
</evidence>
<evidence type="ECO:0000256" key="14">
    <source>
        <dbReference type="ARBA" id="ARBA00048170"/>
    </source>
</evidence>
<dbReference type="PRINTS" id="PR01167">
    <property type="entry name" value="INSADHFAMILY"/>
</dbReference>
<evidence type="ECO:0000256" key="13">
    <source>
        <dbReference type="ARBA" id="ARBA00048144"/>
    </source>
</evidence>
<dbReference type="InterPro" id="IPR002347">
    <property type="entry name" value="SDR_fam"/>
</dbReference>
<comment type="catalytic activity">
    <reaction evidence="14">
        <text>resolvin D1 + NAD(+) = 17-oxoresolvin D1 + NADH + H(+)</text>
        <dbReference type="Rhea" id="RHEA:50128"/>
        <dbReference type="ChEBI" id="CHEBI:15378"/>
        <dbReference type="ChEBI" id="CHEBI:57540"/>
        <dbReference type="ChEBI" id="CHEBI:57945"/>
        <dbReference type="ChEBI" id="CHEBI:132079"/>
        <dbReference type="ChEBI" id="CHEBI:132081"/>
    </reaction>
    <physiologicalReaction direction="left-to-right" evidence="14">
        <dbReference type="Rhea" id="RHEA:50129"/>
    </physiologicalReaction>
</comment>
<comment type="catalytic activity">
    <reaction evidence="19">
        <text>resolvin D2 + NAD(+) = 16-oxoresolvin D2 + NADH + H(+)</text>
        <dbReference type="Rhea" id="RHEA:53588"/>
        <dbReference type="ChEBI" id="CHEBI:15378"/>
        <dbReference type="ChEBI" id="CHEBI:57540"/>
        <dbReference type="ChEBI" id="CHEBI:57945"/>
        <dbReference type="ChEBI" id="CHEBI:133367"/>
        <dbReference type="ChEBI" id="CHEBI:137498"/>
    </reaction>
    <physiologicalReaction direction="left-to-right" evidence="19">
        <dbReference type="Rhea" id="RHEA:53589"/>
    </physiologicalReaction>
</comment>
<comment type="caution">
    <text evidence="22">The sequence shown here is derived from an EMBL/GenBank/DDBJ whole genome shotgun (WGS) entry which is preliminary data.</text>
</comment>
<dbReference type="PROSITE" id="PS00061">
    <property type="entry name" value="ADH_SHORT"/>
    <property type="match status" value="1"/>
</dbReference>
<dbReference type="PRINTS" id="PR00080">
    <property type="entry name" value="SDRFAMILY"/>
</dbReference>
<dbReference type="InterPro" id="IPR036291">
    <property type="entry name" value="NAD(P)-bd_dom_sf"/>
</dbReference>
<evidence type="ECO:0000313" key="22">
    <source>
        <dbReference type="EMBL" id="KAK0180243.1"/>
    </source>
</evidence>
<comment type="catalytic activity">
    <reaction evidence="17">
        <text>prostaglandin A1 + NAD(+) = 15-oxo-prostaglandin A1 + NADH + H(+)</text>
        <dbReference type="Rhea" id="RHEA:41263"/>
        <dbReference type="ChEBI" id="CHEBI:15378"/>
        <dbReference type="ChEBI" id="CHEBI:57398"/>
        <dbReference type="ChEBI" id="CHEBI:57540"/>
        <dbReference type="ChEBI" id="CHEBI:57945"/>
        <dbReference type="ChEBI" id="CHEBI:85072"/>
    </reaction>
    <physiologicalReaction direction="left-to-right" evidence="17">
        <dbReference type="Rhea" id="RHEA:41264"/>
    </physiologicalReaction>
</comment>
<evidence type="ECO:0000256" key="11">
    <source>
        <dbReference type="ARBA" id="ARBA00048008"/>
    </source>
</evidence>
<organism evidence="22 23">
    <name type="scientific">Microctonus hyperodae</name>
    <name type="common">Parasitoid wasp</name>
    <dbReference type="NCBI Taxonomy" id="165561"/>
    <lineage>
        <taxon>Eukaryota</taxon>
        <taxon>Metazoa</taxon>
        <taxon>Ecdysozoa</taxon>
        <taxon>Arthropoda</taxon>
        <taxon>Hexapoda</taxon>
        <taxon>Insecta</taxon>
        <taxon>Pterygota</taxon>
        <taxon>Neoptera</taxon>
        <taxon>Endopterygota</taxon>
        <taxon>Hymenoptera</taxon>
        <taxon>Apocrita</taxon>
        <taxon>Ichneumonoidea</taxon>
        <taxon>Braconidae</taxon>
        <taxon>Euphorinae</taxon>
        <taxon>Microctonus</taxon>
    </lineage>
</organism>
<keyword evidence="23" id="KW-1185">Reference proteome</keyword>
<comment type="catalytic activity">
    <reaction evidence="18">
        <text>prostaglandin E2 + NAD(+) = 15-oxoprostaglandin E2 + NADH + H(+)</text>
        <dbReference type="Rhea" id="RHEA:11876"/>
        <dbReference type="ChEBI" id="CHEBI:15378"/>
        <dbReference type="ChEBI" id="CHEBI:57400"/>
        <dbReference type="ChEBI" id="CHEBI:57540"/>
        <dbReference type="ChEBI" id="CHEBI:57945"/>
        <dbReference type="ChEBI" id="CHEBI:606564"/>
        <dbReference type="EC" id="1.1.1.141"/>
    </reaction>
    <physiologicalReaction direction="left-to-right" evidence="18">
        <dbReference type="Rhea" id="RHEA:11877"/>
    </physiologicalReaction>
</comment>
<evidence type="ECO:0000256" key="2">
    <source>
        <dbReference type="ARBA" id="ARBA00023002"/>
    </source>
</evidence>
<dbReference type="Gene3D" id="3.40.50.720">
    <property type="entry name" value="NAD(P)-binding Rossmann-like Domain"/>
    <property type="match status" value="1"/>
</dbReference>
<evidence type="ECO:0000256" key="15">
    <source>
        <dbReference type="ARBA" id="ARBA00048393"/>
    </source>
</evidence>
<accession>A0AA39G2N7</accession>
<reference evidence="22" key="1">
    <citation type="journal article" date="2023" name="bioRxiv">
        <title>Scaffold-level genome assemblies of two parasitoid biocontrol wasps reveal the parthenogenesis mechanism and an associated novel virus.</title>
        <authorList>
            <person name="Inwood S."/>
            <person name="Skelly J."/>
            <person name="Guhlin J."/>
            <person name="Harrop T."/>
            <person name="Goldson S."/>
            <person name="Dearden P."/>
        </authorList>
    </citation>
    <scope>NUCLEOTIDE SEQUENCE</scope>
    <source>
        <strain evidence="22">Lincoln</strain>
        <tissue evidence="22">Whole body</tissue>
    </source>
</reference>
<dbReference type="AlphaFoldDB" id="A0AA39G2N7"/>
<dbReference type="PANTHER" id="PTHR44229">
    <property type="entry name" value="15-HYDROXYPROSTAGLANDIN DEHYDROGENASE [NAD(+)]"/>
    <property type="match status" value="1"/>
</dbReference>
<dbReference type="InterPro" id="IPR020904">
    <property type="entry name" value="Sc_DH/Rdtase_CS"/>
</dbReference>
<comment type="catalytic activity">
    <reaction evidence="16">
        <text>lipoxin A4 + NAD(+) = 15-oxo-(5S,6R)-dihydroxy-(7E,9E,11Z,13E)-eicosatetraenoate + NADH + H(+)</text>
        <dbReference type="Rhea" id="RHEA:41572"/>
        <dbReference type="ChEBI" id="CHEBI:15378"/>
        <dbReference type="ChEBI" id="CHEBI:57540"/>
        <dbReference type="ChEBI" id="CHEBI:57945"/>
        <dbReference type="ChEBI" id="CHEBI:67026"/>
        <dbReference type="ChEBI" id="CHEBI:78311"/>
    </reaction>
    <physiologicalReaction direction="left-to-right" evidence="16">
        <dbReference type="Rhea" id="RHEA:41573"/>
    </physiologicalReaction>
</comment>
<dbReference type="EMBL" id="JAQQBR010000003">
    <property type="protein sequence ID" value="KAK0180243.1"/>
    <property type="molecule type" value="Genomic_DNA"/>
</dbReference>
<comment type="catalytic activity">
    <reaction evidence="13">
        <text>(11R)-hydroxy-(5Z,8Z,12E,14Z)-eicosatetraenoate + NAD(+) = 11-oxo-(5Z,8Z,12E,14Z)-eicosatetraenoate + NADH + H(+)</text>
        <dbReference type="Rhea" id="RHEA:48640"/>
        <dbReference type="ChEBI" id="CHEBI:15378"/>
        <dbReference type="ChEBI" id="CHEBI:57540"/>
        <dbReference type="ChEBI" id="CHEBI:57945"/>
        <dbReference type="ChEBI" id="CHEBI:78836"/>
        <dbReference type="ChEBI" id="CHEBI:90697"/>
    </reaction>
    <physiologicalReaction direction="left-to-right" evidence="13">
        <dbReference type="Rhea" id="RHEA:48641"/>
    </physiologicalReaction>
</comment>
<comment type="catalytic activity">
    <reaction evidence="15">
        <text>resolvin D2 + NAD(+) = 7-oxoresolvin D2 + NADH + H(+)</text>
        <dbReference type="Rhea" id="RHEA:53584"/>
        <dbReference type="ChEBI" id="CHEBI:15378"/>
        <dbReference type="ChEBI" id="CHEBI:57540"/>
        <dbReference type="ChEBI" id="CHEBI:57945"/>
        <dbReference type="ChEBI" id="CHEBI:133367"/>
        <dbReference type="ChEBI" id="CHEBI:137497"/>
    </reaction>
    <physiologicalReaction direction="left-to-right" evidence="15">
        <dbReference type="Rhea" id="RHEA:53585"/>
    </physiologicalReaction>
</comment>
<comment type="catalytic activity">
    <reaction evidence="10">
        <text>resolvin D1 + NAD(+) = 8-oxoresolvin D1 + NADH + H(+)</text>
        <dbReference type="Rhea" id="RHEA:50124"/>
        <dbReference type="ChEBI" id="CHEBI:15378"/>
        <dbReference type="ChEBI" id="CHEBI:57540"/>
        <dbReference type="ChEBI" id="CHEBI:57945"/>
        <dbReference type="ChEBI" id="CHEBI:132079"/>
        <dbReference type="ChEBI" id="CHEBI:132080"/>
    </reaction>
    <physiologicalReaction direction="left-to-right" evidence="10">
        <dbReference type="Rhea" id="RHEA:50125"/>
    </physiologicalReaction>
</comment>
<reference evidence="22" key="2">
    <citation type="submission" date="2023-03" db="EMBL/GenBank/DDBJ databases">
        <authorList>
            <person name="Inwood S.N."/>
            <person name="Skelly J.G."/>
            <person name="Guhlin J."/>
            <person name="Harrop T.W.R."/>
            <person name="Goldson S.G."/>
            <person name="Dearden P.K."/>
        </authorList>
    </citation>
    <scope>NUCLEOTIDE SEQUENCE</scope>
    <source>
        <strain evidence="22">Lincoln</strain>
        <tissue evidence="22">Whole body</tissue>
    </source>
</reference>
<dbReference type="GO" id="GO:0016404">
    <property type="term" value="F:15-hydroxyprostaglandin dehydrogenase (NAD+) activity"/>
    <property type="evidence" value="ECO:0007669"/>
    <property type="project" value="UniProtKB-EC"/>
</dbReference>
<keyword evidence="2" id="KW-0560">Oxidoreductase</keyword>
<dbReference type="EC" id="1.1.1.232" evidence="4"/>
<name>A0AA39G2N7_MICHY</name>
<dbReference type="GO" id="GO:0005737">
    <property type="term" value="C:cytoplasm"/>
    <property type="evidence" value="ECO:0007669"/>
    <property type="project" value="TreeGrafter"/>
</dbReference>
<dbReference type="GO" id="GO:0047034">
    <property type="term" value="F:15-hydroxyicosatetraenoate dehydrogenase activity"/>
    <property type="evidence" value="ECO:0007669"/>
    <property type="project" value="UniProtKB-EC"/>
</dbReference>
<dbReference type="PANTHER" id="PTHR44229:SF4">
    <property type="entry name" value="15-HYDROXYPROSTAGLANDIN DEHYDROGENASE [NAD(+)]"/>
    <property type="match status" value="1"/>
</dbReference>
<comment type="similarity">
    <text evidence="1">Belongs to the short-chain dehydrogenases/reductases (SDR) family.</text>
</comment>